<evidence type="ECO:0000259" key="10">
    <source>
        <dbReference type="PROSITE" id="PS50928"/>
    </source>
</evidence>
<dbReference type="Pfam" id="PF00528">
    <property type="entry name" value="BPD_transp_1"/>
    <property type="match status" value="1"/>
</dbReference>
<keyword evidence="7 9" id="KW-0472">Membrane</keyword>
<dbReference type="EMBL" id="BOVK01000029">
    <property type="protein sequence ID" value="GIQ69532.1"/>
    <property type="molecule type" value="Genomic_DNA"/>
</dbReference>
<evidence type="ECO:0000256" key="3">
    <source>
        <dbReference type="ARBA" id="ARBA00022448"/>
    </source>
</evidence>
<evidence type="ECO:0000256" key="8">
    <source>
        <dbReference type="ARBA" id="ARBA00025323"/>
    </source>
</evidence>
<dbReference type="InterPro" id="IPR035906">
    <property type="entry name" value="MetI-like_sf"/>
</dbReference>
<comment type="subunit">
    <text evidence="2">The complex is composed of two ATP-binding proteins (CysA), two transmembrane proteins (CysT and CysW) and a solute-binding protein (CysP).</text>
</comment>
<feature type="transmembrane region" description="Helical" evidence="9">
    <location>
        <begin position="237"/>
        <end position="257"/>
    </location>
</feature>
<dbReference type="InterPro" id="IPR005667">
    <property type="entry name" value="Sulph_transpt2"/>
</dbReference>
<feature type="transmembrane region" description="Helical" evidence="9">
    <location>
        <begin position="132"/>
        <end position="150"/>
    </location>
</feature>
<dbReference type="RefSeq" id="WP_213412334.1">
    <property type="nucleotide sequence ID" value="NZ_BOVK01000029.1"/>
</dbReference>
<evidence type="ECO:0000256" key="7">
    <source>
        <dbReference type="ARBA" id="ARBA00023136"/>
    </source>
</evidence>
<keyword evidence="5 9" id="KW-1133">Transmembrane helix</keyword>
<sequence length="268" mass="29202">MSLSLVKVLMRTILIGYLLVLIVLPISAVYMKGFSEGWGAFLEDVQDGVAVKAVWLTIKLSAVTALIQAVVGTLVAYTLVRYTFPGKRILNSLVDLPFALPTAVSGVILLTMFSPNSVLGSALADVGIELLYNHYAIVIGMTFVTFPFVVRAIQPLLEQLDQAEEEASSILGAGRWMTFHKVVFPAILPGILSGSMLALSRALAEFGVIALISGNLPERTLVASVYIFAEIETFNPVGASVISIVLLTLSFLILWWAHFIQRRKERYA</sequence>
<evidence type="ECO:0000313" key="11">
    <source>
        <dbReference type="EMBL" id="GIQ69532.1"/>
    </source>
</evidence>
<comment type="similarity">
    <text evidence="9">Belongs to the binding-protein-dependent transport system permease family. CysTW subfamily.</text>
</comment>
<dbReference type="Gene3D" id="1.10.3720.10">
    <property type="entry name" value="MetI-like"/>
    <property type="match status" value="1"/>
</dbReference>
<feature type="transmembrane region" description="Helical" evidence="9">
    <location>
        <begin position="92"/>
        <end position="112"/>
    </location>
</feature>
<comment type="function">
    <text evidence="9">Part of the ABC transporter complex (TC 3.A.1.6.1) involved in sulfate/thiosulfate import.</text>
</comment>
<dbReference type="GO" id="GO:0015419">
    <property type="term" value="F:ABC-type sulfate transporter activity"/>
    <property type="evidence" value="ECO:0007669"/>
    <property type="project" value="UniProtKB-UniRule"/>
</dbReference>
<keyword evidence="3 9" id="KW-0813">Transport</keyword>
<reference evidence="11" key="1">
    <citation type="submission" date="2021-04" db="EMBL/GenBank/DDBJ databases">
        <title>Draft genome sequence of Xylanibacillus composti strain K13.</title>
        <authorList>
            <person name="Uke A."/>
            <person name="Chhe C."/>
            <person name="Baramee S."/>
            <person name="Kosugi A."/>
        </authorList>
    </citation>
    <scope>NUCLEOTIDE SEQUENCE</scope>
    <source>
        <strain evidence="11">K13</strain>
    </source>
</reference>
<evidence type="ECO:0000256" key="1">
    <source>
        <dbReference type="ARBA" id="ARBA00004141"/>
    </source>
</evidence>
<protein>
    <recommendedName>
        <fullName evidence="9">Sulfate transport system permease protein CysT</fullName>
    </recommendedName>
</protein>
<dbReference type="PROSITE" id="PS50928">
    <property type="entry name" value="ABC_TM1"/>
    <property type="match status" value="1"/>
</dbReference>
<proteinExistence type="inferred from homology"/>
<feature type="transmembrane region" description="Helical" evidence="9">
    <location>
        <begin position="182"/>
        <end position="204"/>
    </location>
</feature>
<comment type="caution">
    <text evidence="9">Lacks conserved residue(s) required for the propagation of feature annotation.</text>
</comment>
<feature type="domain" description="ABC transmembrane type-1" evidence="10">
    <location>
        <begin position="54"/>
        <end position="255"/>
    </location>
</feature>
<keyword evidence="6 9" id="KW-0764">Sulfate transport</keyword>
<feature type="transmembrane region" description="Helical" evidence="9">
    <location>
        <begin position="53"/>
        <end position="80"/>
    </location>
</feature>
<comment type="function">
    <text evidence="8">Part of the ABC transporter complex CysAWTP (TC 3.A.1.6.1) involved in sulfate/thiosulfate import. Probably responsible for the translocation of the substrate across the membrane.</text>
</comment>
<comment type="caution">
    <text evidence="11">The sequence shown here is derived from an EMBL/GenBank/DDBJ whole genome shotgun (WGS) entry which is preliminary data.</text>
</comment>
<evidence type="ECO:0000256" key="4">
    <source>
        <dbReference type="ARBA" id="ARBA00022692"/>
    </source>
</evidence>
<dbReference type="InterPro" id="IPR011865">
    <property type="entry name" value="CysT_permease"/>
</dbReference>
<keyword evidence="12" id="KW-1185">Reference proteome</keyword>
<evidence type="ECO:0000256" key="5">
    <source>
        <dbReference type="ARBA" id="ARBA00022989"/>
    </source>
</evidence>
<gene>
    <name evidence="11" type="ORF">XYCOK13_23560</name>
</gene>
<comment type="subcellular location">
    <subcellularLocation>
        <location evidence="1">Membrane</location>
        <topology evidence="1">Multi-pass membrane protein</topology>
    </subcellularLocation>
</comment>
<evidence type="ECO:0000256" key="9">
    <source>
        <dbReference type="RuleBase" id="RU366001"/>
    </source>
</evidence>
<feature type="transmembrane region" description="Helical" evidence="9">
    <location>
        <begin position="12"/>
        <end position="33"/>
    </location>
</feature>
<name>A0A8J4M323_9BACL</name>
<keyword evidence="4 9" id="KW-0812">Transmembrane</keyword>
<dbReference type="PANTHER" id="PTHR30406:SF8">
    <property type="entry name" value="SULFATE TRANSPORT SYSTEM PERMEASE PROTEIN CYST"/>
    <property type="match status" value="1"/>
</dbReference>
<evidence type="ECO:0000313" key="12">
    <source>
        <dbReference type="Proteomes" id="UP000677918"/>
    </source>
</evidence>
<dbReference type="Proteomes" id="UP000677918">
    <property type="component" value="Unassembled WGS sequence"/>
</dbReference>
<accession>A0A8J4M323</accession>
<dbReference type="PANTHER" id="PTHR30406">
    <property type="entry name" value="SULFATE TRANSPORT SYSTEM PERMEASE PROTEIN"/>
    <property type="match status" value="1"/>
</dbReference>
<evidence type="ECO:0000256" key="2">
    <source>
        <dbReference type="ARBA" id="ARBA00011779"/>
    </source>
</evidence>
<organism evidence="11 12">
    <name type="scientific">Xylanibacillus composti</name>
    <dbReference type="NCBI Taxonomy" id="1572762"/>
    <lineage>
        <taxon>Bacteria</taxon>
        <taxon>Bacillati</taxon>
        <taxon>Bacillota</taxon>
        <taxon>Bacilli</taxon>
        <taxon>Bacillales</taxon>
        <taxon>Paenibacillaceae</taxon>
        <taxon>Xylanibacillus</taxon>
    </lineage>
</organism>
<dbReference type="SUPFAM" id="SSF161098">
    <property type="entry name" value="MetI-like"/>
    <property type="match status" value="1"/>
</dbReference>
<dbReference type="NCBIfam" id="TIGR02139">
    <property type="entry name" value="permease_CysT"/>
    <property type="match status" value="1"/>
</dbReference>
<evidence type="ECO:0000256" key="6">
    <source>
        <dbReference type="ARBA" id="ARBA00023032"/>
    </source>
</evidence>
<dbReference type="AlphaFoldDB" id="A0A8J4M323"/>
<dbReference type="NCBIfam" id="TIGR00969">
    <property type="entry name" value="3a0106s02"/>
    <property type="match status" value="1"/>
</dbReference>
<dbReference type="InterPro" id="IPR000515">
    <property type="entry name" value="MetI-like"/>
</dbReference>
<dbReference type="CDD" id="cd06261">
    <property type="entry name" value="TM_PBP2"/>
    <property type="match status" value="1"/>
</dbReference>
<dbReference type="GO" id="GO:0005886">
    <property type="term" value="C:plasma membrane"/>
    <property type="evidence" value="ECO:0007669"/>
    <property type="project" value="InterPro"/>
</dbReference>